<gene>
    <name evidence="3" type="ORF">HNQ34_003542</name>
</gene>
<keyword evidence="4" id="KW-1185">Reference proteome</keyword>
<name>A0A7W8ITG3_9BACL</name>
<protein>
    <submittedName>
        <fullName evidence="3">Potassium channel LctB</fullName>
    </submittedName>
</protein>
<evidence type="ECO:0000259" key="2">
    <source>
        <dbReference type="Pfam" id="PF07885"/>
    </source>
</evidence>
<dbReference type="Pfam" id="PF07885">
    <property type="entry name" value="Ion_trans_2"/>
    <property type="match status" value="1"/>
</dbReference>
<sequence length="136" mass="15422">MIWLIIIVTVLFSSVASIWTSQSKDHQYVSLENFFVLIFLYFTMTIGFALIYTILQINGYNVFVKNHNDTADGFFSVFQDGLYFSATTLLSVGYGDVIPVGAGRWIAVVEALLGYIMPATFVARVVIDWEKERTIR</sequence>
<dbReference type="EMBL" id="JACHEP010000043">
    <property type="protein sequence ID" value="MBB5326389.1"/>
    <property type="molecule type" value="Genomic_DNA"/>
</dbReference>
<keyword evidence="1" id="KW-0472">Membrane</keyword>
<feature type="transmembrane region" description="Helical" evidence="1">
    <location>
        <begin position="33"/>
        <end position="54"/>
    </location>
</feature>
<feature type="transmembrane region" description="Helical" evidence="1">
    <location>
        <begin position="74"/>
        <end position="93"/>
    </location>
</feature>
<organism evidence="3 4">
    <name type="scientific">Anoxybacteroides tepidamans</name>
    <dbReference type="NCBI Taxonomy" id="265948"/>
    <lineage>
        <taxon>Bacteria</taxon>
        <taxon>Bacillati</taxon>
        <taxon>Bacillota</taxon>
        <taxon>Bacilli</taxon>
        <taxon>Bacillales</taxon>
        <taxon>Anoxybacillaceae</taxon>
        <taxon>Anoxybacteroides</taxon>
    </lineage>
</organism>
<dbReference type="SUPFAM" id="SSF81324">
    <property type="entry name" value="Voltage-gated potassium channels"/>
    <property type="match status" value="1"/>
</dbReference>
<proteinExistence type="predicted"/>
<dbReference type="AlphaFoldDB" id="A0A7W8ITG3"/>
<accession>A0A7W8ITG3</accession>
<reference evidence="3 4" key="1">
    <citation type="submission" date="2020-08" db="EMBL/GenBank/DDBJ databases">
        <title>Genomic Encyclopedia of Type Strains, Phase IV (KMG-IV): sequencing the most valuable type-strain genomes for metagenomic binning, comparative biology and taxonomic classification.</title>
        <authorList>
            <person name="Goeker M."/>
        </authorList>
    </citation>
    <scope>NUCLEOTIDE SEQUENCE [LARGE SCALE GENOMIC DNA]</scope>
    <source>
        <strain evidence="3 4">DSM 16325</strain>
    </source>
</reference>
<evidence type="ECO:0000313" key="4">
    <source>
        <dbReference type="Proteomes" id="UP000520011"/>
    </source>
</evidence>
<dbReference type="GO" id="GO:0034220">
    <property type="term" value="P:monoatomic ion transmembrane transport"/>
    <property type="evidence" value="ECO:0007669"/>
    <property type="project" value="UniProtKB-KW"/>
</dbReference>
<feature type="domain" description="Potassium channel" evidence="2">
    <location>
        <begin position="53"/>
        <end position="126"/>
    </location>
</feature>
<dbReference type="InterPro" id="IPR013099">
    <property type="entry name" value="K_chnl_dom"/>
</dbReference>
<keyword evidence="3" id="KW-0406">Ion transport</keyword>
<dbReference type="Gene3D" id="1.10.287.70">
    <property type="match status" value="1"/>
</dbReference>
<evidence type="ECO:0000313" key="3">
    <source>
        <dbReference type="EMBL" id="MBB5326389.1"/>
    </source>
</evidence>
<feature type="transmembrane region" description="Helical" evidence="1">
    <location>
        <begin position="105"/>
        <end position="127"/>
    </location>
</feature>
<evidence type="ECO:0000256" key="1">
    <source>
        <dbReference type="SAM" id="Phobius"/>
    </source>
</evidence>
<dbReference type="Proteomes" id="UP000520011">
    <property type="component" value="Unassembled WGS sequence"/>
</dbReference>
<keyword evidence="1" id="KW-0812">Transmembrane</keyword>
<comment type="caution">
    <text evidence="3">The sequence shown here is derived from an EMBL/GenBank/DDBJ whole genome shotgun (WGS) entry which is preliminary data.</text>
</comment>
<keyword evidence="1" id="KW-1133">Transmembrane helix</keyword>
<keyword evidence="3" id="KW-0813">Transport</keyword>
<keyword evidence="3" id="KW-0407">Ion channel</keyword>